<name>A0ABD3RTB1_9LAMI</name>
<evidence type="ECO:0000313" key="6">
    <source>
        <dbReference type="Proteomes" id="UP001634393"/>
    </source>
</evidence>
<reference evidence="5 6" key="1">
    <citation type="submission" date="2024-12" db="EMBL/GenBank/DDBJ databases">
        <title>The unique morphological basis and parallel evolutionary history of personate flowers in Penstemon.</title>
        <authorList>
            <person name="Depatie T.H."/>
            <person name="Wessinger C.A."/>
        </authorList>
    </citation>
    <scope>NUCLEOTIDE SEQUENCE [LARGE SCALE GENOMIC DNA]</scope>
    <source>
        <strain evidence="5">WTNN_2</strain>
        <tissue evidence="5">Leaf</tissue>
    </source>
</reference>
<protein>
    <recommendedName>
        <fullName evidence="4">Dirigent protein</fullName>
    </recommendedName>
</protein>
<dbReference type="Pfam" id="PF03018">
    <property type="entry name" value="Dirigent"/>
    <property type="match status" value="1"/>
</dbReference>
<keyword evidence="4" id="KW-0732">Signal</keyword>
<evidence type="ECO:0000256" key="3">
    <source>
        <dbReference type="ARBA" id="ARBA00022525"/>
    </source>
</evidence>
<dbReference type="Gene3D" id="2.40.480.10">
    <property type="entry name" value="Allene oxide cyclase-like"/>
    <property type="match status" value="1"/>
</dbReference>
<dbReference type="AlphaFoldDB" id="A0ABD3RTB1"/>
<accession>A0ABD3RTB1</accession>
<comment type="subunit">
    <text evidence="2 4">Homodimer.</text>
</comment>
<dbReference type="InterPro" id="IPR004265">
    <property type="entry name" value="Dirigent"/>
</dbReference>
<dbReference type="EMBL" id="JBJXBP010000008">
    <property type="protein sequence ID" value="KAL3814046.1"/>
    <property type="molecule type" value="Genomic_DNA"/>
</dbReference>
<organism evidence="5 6">
    <name type="scientific">Penstemon smallii</name>
    <dbReference type="NCBI Taxonomy" id="265156"/>
    <lineage>
        <taxon>Eukaryota</taxon>
        <taxon>Viridiplantae</taxon>
        <taxon>Streptophyta</taxon>
        <taxon>Embryophyta</taxon>
        <taxon>Tracheophyta</taxon>
        <taxon>Spermatophyta</taxon>
        <taxon>Magnoliopsida</taxon>
        <taxon>eudicotyledons</taxon>
        <taxon>Gunneridae</taxon>
        <taxon>Pentapetalae</taxon>
        <taxon>asterids</taxon>
        <taxon>lamiids</taxon>
        <taxon>Lamiales</taxon>
        <taxon>Plantaginaceae</taxon>
        <taxon>Cheloneae</taxon>
        <taxon>Penstemon</taxon>
    </lineage>
</organism>
<evidence type="ECO:0000256" key="2">
    <source>
        <dbReference type="ARBA" id="ARBA00011738"/>
    </source>
</evidence>
<comment type="subcellular location">
    <subcellularLocation>
        <location evidence="4">Secreted</location>
        <location evidence="4">Extracellular space</location>
        <location evidence="4">Apoplast</location>
    </subcellularLocation>
</comment>
<keyword evidence="6" id="KW-1185">Reference proteome</keyword>
<comment type="function">
    <text evidence="4">Dirigent proteins impart stereoselectivity on the phenoxy radical-coupling reaction, yielding optically active lignans from two molecules of coniferyl alcohol in the biosynthesis of lignans, flavonolignans, and alkaloids and thus plays a central role in plant secondary metabolism.</text>
</comment>
<dbReference type="Proteomes" id="UP001634393">
    <property type="component" value="Unassembled WGS sequence"/>
</dbReference>
<gene>
    <name evidence="5" type="ORF">ACJIZ3_015314</name>
</gene>
<dbReference type="GO" id="GO:0009699">
    <property type="term" value="P:phenylpropanoid biosynthetic process"/>
    <property type="evidence" value="ECO:0007669"/>
    <property type="project" value="UniProtKB-ARBA"/>
</dbReference>
<proteinExistence type="inferred from homology"/>
<evidence type="ECO:0000256" key="4">
    <source>
        <dbReference type="RuleBase" id="RU363099"/>
    </source>
</evidence>
<evidence type="ECO:0000256" key="1">
    <source>
        <dbReference type="ARBA" id="ARBA00010746"/>
    </source>
</evidence>
<feature type="signal peptide" evidence="4">
    <location>
        <begin position="1"/>
        <end position="21"/>
    </location>
</feature>
<feature type="chain" id="PRO_5044530458" description="Dirigent protein" evidence="4">
    <location>
        <begin position="22"/>
        <end position="206"/>
    </location>
</feature>
<dbReference type="GO" id="GO:0048046">
    <property type="term" value="C:apoplast"/>
    <property type="evidence" value="ECO:0007669"/>
    <property type="project" value="UniProtKB-SubCell"/>
</dbReference>
<comment type="similarity">
    <text evidence="1 4">Belongs to the plant dirigent protein family.</text>
</comment>
<comment type="caution">
    <text evidence="5">The sequence shown here is derived from an EMBL/GenBank/DDBJ whole genome shotgun (WGS) entry which is preliminary data.</text>
</comment>
<evidence type="ECO:0000313" key="5">
    <source>
        <dbReference type="EMBL" id="KAL3814046.1"/>
    </source>
</evidence>
<keyword evidence="3 4" id="KW-0964">Secreted</keyword>
<dbReference type="InterPro" id="IPR044859">
    <property type="entry name" value="Allene_oxi_cyc_Dirigent"/>
</dbReference>
<sequence>MAKLNLILLPIFIFLVSPISWAPMIKAQNSDQPTWARRVETKTEVITNLQFYFHDILSGQKPSAVRIAQAAQTNSSSTIFGMLMMVDDPLTIGPDPSSKVVGRARGMYGSAGQTDFGLIMVLSYGFIDGIYDGSSFSLLGINKATEPFREMPIVGGTGLFRFARGYAVAHTYQLDAATVLPYRWGCVYVNGGVGLFSVCIGYNPDS</sequence>
<keyword evidence="4" id="KW-0052">Apoplast</keyword>
<dbReference type="PANTHER" id="PTHR21495">
    <property type="entry name" value="NUCLEOPORIN-RELATED"/>
    <property type="match status" value="1"/>
</dbReference>